<accession>A0AAW0K3W4</accession>
<evidence type="ECO:0000313" key="2">
    <source>
        <dbReference type="Proteomes" id="UP000237347"/>
    </source>
</evidence>
<evidence type="ECO:0000313" key="1">
    <source>
        <dbReference type="EMBL" id="KAK7833231.1"/>
    </source>
</evidence>
<keyword evidence="2" id="KW-1185">Reference proteome</keyword>
<dbReference type="Proteomes" id="UP000237347">
    <property type="component" value="Unassembled WGS sequence"/>
</dbReference>
<protein>
    <submittedName>
        <fullName evidence="1">Uncharacterized protein</fullName>
    </submittedName>
</protein>
<feature type="non-terminal residue" evidence="1">
    <location>
        <position position="1"/>
    </location>
</feature>
<reference evidence="1 2" key="1">
    <citation type="journal article" date="2018" name="Sci. Data">
        <title>The draft genome sequence of cork oak.</title>
        <authorList>
            <person name="Ramos A.M."/>
            <person name="Usie A."/>
            <person name="Barbosa P."/>
            <person name="Barros P.M."/>
            <person name="Capote T."/>
            <person name="Chaves I."/>
            <person name="Simoes F."/>
            <person name="Abreu I."/>
            <person name="Carrasquinho I."/>
            <person name="Faro C."/>
            <person name="Guimaraes J.B."/>
            <person name="Mendonca D."/>
            <person name="Nobrega F."/>
            <person name="Rodrigues L."/>
            <person name="Saibo N.J.M."/>
            <person name="Varela M.C."/>
            <person name="Egas C."/>
            <person name="Matos J."/>
            <person name="Miguel C.M."/>
            <person name="Oliveira M.M."/>
            <person name="Ricardo C.P."/>
            <person name="Goncalves S."/>
        </authorList>
    </citation>
    <scope>NUCLEOTIDE SEQUENCE [LARGE SCALE GENOMIC DNA]</scope>
    <source>
        <strain evidence="2">cv. HL8</strain>
    </source>
</reference>
<name>A0AAW0K3W4_QUESU</name>
<dbReference type="EMBL" id="PKMF04000409">
    <property type="protein sequence ID" value="KAK7833231.1"/>
    <property type="molecule type" value="Genomic_DNA"/>
</dbReference>
<comment type="caution">
    <text evidence="1">The sequence shown here is derived from an EMBL/GenBank/DDBJ whole genome shotgun (WGS) entry which is preliminary data.</text>
</comment>
<dbReference type="AlphaFoldDB" id="A0AAW0K3W4"/>
<gene>
    <name evidence="1" type="ORF">CFP56_025688</name>
</gene>
<organism evidence="1 2">
    <name type="scientific">Quercus suber</name>
    <name type="common">Cork oak</name>
    <dbReference type="NCBI Taxonomy" id="58331"/>
    <lineage>
        <taxon>Eukaryota</taxon>
        <taxon>Viridiplantae</taxon>
        <taxon>Streptophyta</taxon>
        <taxon>Embryophyta</taxon>
        <taxon>Tracheophyta</taxon>
        <taxon>Spermatophyta</taxon>
        <taxon>Magnoliopsida</taxon>
        <taxon>eudicotyledons</taxon>
        <taxon>Gunneridae</taxon>
        <taxon>Pentapetalae</taxon>
        <taxon>rosids</taxon>
        <taxon>fabids</taxon>
        <taxon>Fagales</taxon>
        <taxon>Fagaceae</taxon>
        <taxon>Quercus</taxon>
    </lineage>
</organism>
<proteinExistence type="predicted"/>
<sequence length="73" mass="8388">ALSIRGSSLAHNPLFSHHLVPCREPASTKVKPWVPNSNQETVFDIKVLQEAQIPYIHNIPSPRHGLWIQMYKY</sequence>